<dbReference type="EMBL" id="CP138327">
    <property type="protein sequence ID" value="WXU00014.1"/>
    <property type="molecule type" value="Genomic_DNA"/>
</dbReference>
<evidence type="ECO:0000313" key="3">
    <source>
        <dbReference type="EMBL" id="WXU00014.1"/>
    </source>
</evidence>
<dbReference type="PROSITE" id="PS50164">
    <property type="entry name" value="GIY_YIG"/>
    <property type="match status" value="1"/>
</dbReference>
<dbReference type="SUPFAM" id="SSF82771">
    <property type="entry name" value="GIY-YIG endonuclease"/>
    <property type="match status" value="1"/>
</dbReference>
<dbReference type="CDD" id="cd10456">
    <property type="entry name" value="GIY-YIG_UPF0213"/>
    <property type="match status" value="1"/>
</dbReference>
<name>A0AAU6PG57_9GAMM</name>
<dbReference type="Gene3D" id="3.40.1440.10">
    <property type="entry name" value="GIY-YIG endonuclease"/>
    <property type="match status" value="1"/>
</dbReference>
<sequence>MNSNKTWLVYLLQCANNTLYCGVTNDLKRRLRQHNGEIIGGAKYTRANHPCELVYQEKAKDRSSAQKRECAIKAMPRSDKLSLIKTL</sequence>
<proteinExistence type="inferred from homology"/>
<organism evidence="3">
    <name type="scientific">Catillopecten margaritatus gill symbiont</name>
    <dbReference type="NCBI Taxonomy" id="3083288"/>
    <lineage>
        <taxon>Bacteria</taxon>
        <taxon>Pseudomonadati</taxon>
        <taxon>Pseudomonadota</taxon>
        <taxon>Gammaproteobacteria</taxon>
        <taxon>sulfur-oxidizing symbionts</taxon>
    </lineage>
</organism>
<gene>
    <name evidence="3" type="ORF">Ctma_0719</name>
</gene>
<dbReference type="Pfam" id="PF01541">
    <property type="entry name" value="GIY-YIG"/>
    <property type="match status" value="1"/>
</dbReference>
<dbReference type="InterPro" id="IPR035901">
    <property type="entry name" value="GIY-YIG_endonuc_sf"/>
</dbReference>
<feature type="domain" description="GIY-YIG" evidence="2">
    <location>
        <begin position="5"/>
        <end position="82"/>
    </location>
</feature>
<dbReference type="InterPro" id="IPR050190">
    <property type="entry name" value="UPF0213_domain"/>
</dbReference>
<evidence type="ECO:0000259" key="2">
    <source>
        <dbReference type="PROSITE" id="PS50164"/>
    </source>
</evidence>
<dbReference type="PANTHER" id="PTHR34477">
    <property type="entry name" value="UPF0213 PROTEIN YHBQ"/>
    <property type="match status" value="1"/>
</dbReference>
<comment type="similarity">
    <text evidence="1">Belongs to the UPF0213 family.</text>
</comment>
<reference evidence="3" key="1">
    <citation type="submission" date="2023-10" db="EMBL/GenBank/DDBJ databases">
        <title>The first scallop-associated chemosynthetic bacterial symbiont.</title>
        <authorList>
            <person name="Lin Y.-T."/>
            <person name="Sun J."/>
            <person name="Ip J.C.-H."/>
            <person name="He X."/>
            <person name="Gao Z.-M."/>
            <person name="Perez M."/>
            <person name="Xu T."/>
            <person name="Qian P.-Y."/>
            <person name="Qiu J.-W."/>
        </authorList>
    </citation>
    <scope>NUCLEOTIDE SEQUENCE</scope>
    <source>
        <strain evidence="3">Gill1</strain>
    </source>
</reference>
<protein>
    <recommendedName>
        <fullName evidence="2">GIY-YIG domain-containing protein</fullName>
    </recommendedName>
</protein>
<dbReference type="InterPro" id="IPR000305">
    <property type="entry name" value="GIY-YIG_endonuc"/>
</dbReference>
<evidence type="ECO:0000256" key="1">
    <source>
        <dbReference type="ARBA" id="ARBA00007435"/>
    </source>
</evidence>
<dbReference type="AlphaFoldDB" id="A0AAU6PG57"/>
<accession>A0AAU6PG57</accession>
<dbReference type="PANTHER" id="PTHR34477:SF1">
    <property type="entry name" value="UPF0213 PROTEIN YHBQ"/>
    <property type="match status" value="1"/>
</dbReference>